<evidence type="ECO:0000313" key="1">
    <source>
        <dbReference type="EMBL" id="KAJ5225692.1"/>
    </source>
</evidence>
<protein>
    <submittedName>
        <fullName evidence="1">Uncharacterized protein</fullName>
    </submittedName>
</protein>
<proteinExistence type="predicted"/>
<dbReference type="AlphaFoldDB" id="A0A9W9TK22"/>
<evidence type="ECO:0000313" key="2">
    <source>
        <dbReference type="Proteomes" id="UP001150941"/>
    </source>
</evidence>
<reference evidence="1" key="1">
    <citation type="submission" date="2022-11" db="EMBL/GenBank/DDBJ databases">
        <authorList>
            <person name="Petersen C."/>
        </authorList>
    </citation>
    <scope>NUCLEOTIDE SEQUENCE</scope>
    <source>
        <strain evidence="1">IBT 19713</strain>
    </source>
</reference>
<reference evidence="1" key="2">
    <citation type="journal article" date="2023" name="IMA Fungus">
        <title>Comparative genomic study of the Penicillium genus elucidates a diverse pangenome and 15 lateral gene transfer events.</title>
        <authorList>
            <person name="Petersen C."/>
            <person name="Sorensen T."/>
            <person name="Nielsen M.R."/>
            <person name="Sondergaard T.E."/>
            <person name="Sorensen J.L."/>
            <person name="Fitzpatrick D.A."/>
            <person name="Frisvad J.C."/>
            <person name="Nielsen K.L."/>
        </authorList>
    </citation>
    <scope>NUCLEOTIDE SEQUENCE</scope>
    <source>
        <strain evidence="1">IBT 19713</strain>
    </source>
</reference>
<accession>A0A9W9TK22</accession>
<dbReference type="Proteomes" id="UP001150941">
    <property type="component" value="Unassembled WGS sequence"/>
</dbReference>
<keyword evidence="2" id="KW-1185">Reference proteome</keyword>
<sequence>MNICTYSASLLPRVDYPIGQTYQVASTLFARRPRSLLYNGINSKKELKYIEFPNHFPSTRDHPPASCGGRLIVITITQVATETMMSVYTA</sequence>
<comment type="caution">
    <text evidence="1">The sequence shown here is derived from an EMBL/GenBank/DDBJ whole genome shotgun (WGS) entry which is preliminary data.</text>
</comment>
<name>A0A9W9TK22_9EURO</name>
<dbReference type="EMBL" id="JAPQKS010000005">
    <property type="protein sequence ID" value="KAJ5225692.1"/>
    <property type="molecule type" value="Genomic_DNA"/>
</dbReference>
<dbReference type="RefSeq" id="XP_058329103.1">
    <property type="nucleotide sequence ID" value="XM_058476213.1"/>
</dbReference>
<dbReference type="GeneID" id="83203516"/>
<organism evidence="1 2">
    <name type="scientific">Penicillium chermesinum</name>
    <dbReference type="NCBI Taxonomy" id="63820"/>
    <lineage>
        <taxon>Eukaryota</taxon>
        <taxon>Fungi</taxon>
        <taxon>Dikarya</taxon>
        <taxon>Ascomycota</taxon>
        <taxon>Pezizomycotina</taxon>
        <taxon>Eurotiomycetes</taxon>
        <taxon>Eurotiomycetidae</taxon>
        <taxon>Eurotiales</taxon>
        <taxon>Aspergillaceae</taxon>
        <taxon>Penicillium</taxon>
    </lineage>
</organism>
<gene>
    <name evidence="1" type="ORF">N7468_006917</name>
</gene>